<dbReference type="InterPro" id="IPR012854">
    <property type="entry name" value="Cu_amine_oxidase-like_N"/>
</dbReference>
<dbReference type="Gene3D" id="3.30.457.10">
    <property type="entry name" value="Copper amine oxidase-like, N-terminal domain"/>
    <property type="match status" value="1"/>
</dbReference>
<evidence type="ECO:0000313" key="2">
    <source>
        <dbReference type="EMBL" id="MBD8034283.1"/>
    </source>
</evidence>
<accession>A0ABR8XQR9</accession>
<sequence>MLLYENKKTAQKEELGKKASYQLNVPAKVINNKVYIPVSFISENLELHVIWDESLKNLVIRSYTFD</sequence>
<keyword evidence="3" id="KW-1185">Reference proteome</keyword>
<proteinExistence type="predicted"/>
<dbReference type="EMBL" id="JACSPW010000014">
    <property type="protein sequence ID" value="MBD8034283.1"/>
    <property type="molecule type" value="Genomic_DNA"/>
</dbReference>
<protein>
    <recommendedName>
        <fullName evidence="1">Copper amine oxidase-like N-terminal domain-containing protein</fullName>
    </recommendedName>
</protein>
<evidence type="ECO:0000259" key="1">
    <source>
        <dbReference type="Pfam" id="PF07833"/>
    </source>
</evidence>
<dbReference type="Pfam" id="PF07833">
    <property type="entry name" value="Cu_amine_oxidN1"/>
    <property type="match status" value="1"/>
</dbReference>
<feature type="domain" description="Copper amine oxidase-like N-terminal" evidence="1">
    <location>
        <begin position="19"/>
        <end position="59"/>
    </location>
</feature>
<name>A0ABR8XQR9_9BACL</name>
<gene>
    <name evidence="2" type="ORF">H9632_14520</name>
</gene>
<dbReference type="InterPro" id="IPR036582">
    <property type="entry name" value="Mao_N_sf"/>
</dbReference>
<dbReference type="Proteomes" id="UP000600565">
    <property type="component" value="Unassembled WGS sequence"/>
</dbReference>
<reference evidence="2 3" key="1">
    <citation type="submission" date="2020-08" db="EMBL/GenBank/DDBJ databases">
        <title>A Genomic Blueprint of the Chicken Gut Microbiome.</title>
        <authorList>
            <person name="Gilroy R."/>
            <person name="Ravi A."/>
            <person name="Getino M."/>
            <person name="Pursley I."/>
            <person name="Horton D.L."/>
            <person name="Alikhan N.-F."/>
            <person name="Baker D."/>
            <person name="Gharbi K."/>
            <person name="Hall N."/>
            <person name="Watson M."/>
            <person name="Adriaenssens E.M."/>
            <person name="Foster-Nyarko E."/>
            <person name="Jarju S."/>
            <person name="Secka A."/>
            <person name="Antonio M."/>
            <person name="Oren A."/>
            <person name="Chaudhuri R."/>
            <person name="La Ragione R.M."/>
            <person name="Hildebrand F."/>
            <person name="Pallen M.J."/>
        </authorList>
    </citation>
    <scope>NUCLEOTIDE SEQUENCE [LARGE SCALE GENOMIC DNA]</scope>
    <source>
        <strain evidence="2 3">Sa1YVA6</strain>
    </source>
</reference>
<evidence type="ECO:0000313" key="3">
    <source>
        <dbReference type="Proteomes" id="UP000600565"/>
    </source>
</evidence>
<organism evidence="2 3">
    <name type="scientific">Solibacillus merdavium</name>
    <dbReference type="NCBI Taxonomy" id="2762218"/>
    <lineage>
        <taxon>Bacteria</taxon>
        <taxon>Bacillati</taxon>
        <taxon>Bacillota</taxon>
        <taxon>Bacilli</taxon>
        <taxon>Bacillales</taxon>
        <taxon>Caryophanaceae</taxon>
        <taxon>Solibacillus</taxon>
    </lineage>
</organism>
<comment type="caution">
    <text evidence="2">The sequence shown here is derived from an EMBL/GenBank/DDBJ whole genome shotgun (WGS) entry which is preliminary data.</text>
</comment>
<dbReference type="RefSeq" id="WP_191704792.1">
    <property type="nucleotide sequence ID" value="NZ_JACSPW010000014.1"/>
</dbReference>
<dbReference type="SUPFAM" id="SSF55383">
    <property type="entry name" value="Copper amine oxidase, domain N"/>
    <property type="match status" value="1"/>
</dbReference>